<comment type="caution">
    <text evidence="1">The sequence shown here is derived from an EMBL/GenBank/DDBJ whole genome shotgun (WGS) entry which is preliminary data.</text>
</comment>
<organism evidence="1 2">
    <name type="scientific">Pistacia atlantica</name>
    <dbReference type="NCBI Taxonomy" id="434234"/>
    <lineage>
        <taxon>Eukaryota</taxon>
        <taxon>Viridiplantae</taxon>
        <taxon>Streptophyta</taxon>
        <taxon>Embryophyta</taxon>
        <taxon>Tracheophyta</taxon>
        <taxon>Spermatophyta</taxon>
        <taxon>Magnoliopsida</taxon>
        <taxon>eudicotyledons</taxon>
        <taxon>Gunneridae</taxon>
        <taxon>Pentapetalae</taxon>
        <taxon>rosids</taxon>
        <taxon>malvids</taxon>
        <taxon>Sapindales</taxon>
        <taxon>Anacardiaceae</taxon>
        <taxon>Pistacia</taxon>
    </lineage>
</organism>
<proteinExistence type="predicted"/>
<name>A0ACC1BMQ4_9ROSI</name>
<protein>
    <submittedName>
        <fullName evidence="1">Uncharacterized protein</fullName>
    </submittedName>
</protein>
<evidence type="ECO:0000313" key="2">
    <source>
        <dbReference type="Proteomes" id="UP001164250"/>
    </source>
</evidence>
<dbReference type="Proteomes" id="UP001164250">
    <property type="component" value="Chromosome 4"/>
</dbReference>
<evidence type="ECO:0000313" key="1">
    <source>
        <dbReference type="EMBL" id="KAJ0100243.1"/>
    </source>
</evidence>
<dbReference type="EMBL" id="CM047900">
    <property type="protein sequence ID" value="KAJ0100243.1"/>
    <property type="molecule type" value="Genomic_DNA"/>
</dbReference>
<sequence length="64" mass="7083">MLVVVWWVALVHGQTEDSGELCLEMQQQKTAFLQFPKCSVLLRRLAVCAVCSGVATSILHFAGY</sequence>
<reference evidence="2" key="1">
    <citation type="journal article" date="2023" name="G3 (Bethesda)">
        <title>Genome assembly and association tests identify interacting loci associated with vigor, precocity, and sex in interspecific pistachio rootstocks.</title>
        <authorList>
            <person name="Palmer W."/>
            <person name="Jacygrad E."/>
            <person name="Sagayaradj S."/>
            <person name="Cavanaugh K."/>
            <person name="Han R."/>
            <person name="Bertier L."/>
            <person name="Beede B."/>
            <person name="Kafkas S."/>
            <person name="Golino D."/>
            <person name="Preece J."/>
            <person name="Michelmore R."/>
        </authorList>
    </citation>
    <scope>NUCLEOTIDE SEQUENCE [LARGE SCALE GENOMIC DNA]</scope>
</reference>
<keyword evidence="2" id="KW-1185">Reference proteome</keyword>
<gene>
    <name evidence="1" type="ORF">Patl1_20340</name>
</gene>
<accession>A0ACC1BMQ4</accession>